<comment type="caution">
    <text evidence="14">The sequence shown here is derived from an EMBL/GenBank/DDBJ whole genome shotgun (WGS) entry which is preliminary data.</text>
</comment>
<evidence type="ECO:0000256" key="9">
    <source>
        <dbReference type="ARBA" id="ARBA00029829"/>
    </source>
</evidence>
<dbReference type="AlphaFoldDB" id="A0A931CA37"/>
<keyword evidence="4 11" id="KW-0812">Transmembrane</keyword>
<feature type="transmembrane region" description="Helical" evidence="11">
    <location>
        <begin position="97"/>
        <end position="117"/>
    </location>
</feature>
<keyword evidence="6" id="KW-0805">Transcription regulation</keyword>
<dbReference type="Gene3D" id="1.10.10.1320">
    <property type="entry name" value="Anti-sigma factor, zinc-finger domain"/>
    <property type="match status" value="1"/>
</dbReference>
<evidence type="ECO:0000256" key="8">
    <source>
        <dbReference type="ARBA" id="ARBA00023163"/>
    </source>
</evidence>
<evidence type="ECO:0000256" key="3">
    <source>
        <dbReference type="ARBA" id="ARBA00022475"/>
    </source>
</evidence>
<dbReference type="InterPro" id="IPR051474">
    <property type="entry name" value="Anti-sigma-K/W_factor"/>
</dbReference>
<dbReference type="PANTHER" id="PTHR37461:SF1">
    <property type="entry name" value="ANTI-SIGMA-K FACTOR RSKA"/>
    <property type="match status" value="1"/>
</dbReference>
<evidence type="ECO:0000256" key="5">
    <source>
        <dbReference type="ARBA" id="ARBA00022989"/>
    </source>
</evidence>
<keyword evidence="8" id="KW-0804">Transcription</keyword>
<keyword evidence="5 11" id="KW-1133">Transmembrane helix</keyword>
<feature type="domain" description="Putative zinc-finger" evidence="13">
    <location>
        <begin position="4"/>
        <end position="36"/>
    </location>
</feature>
<proteinExistence type="predicted"/>
<dbReference type="InterPro" id="IPR027383">
    <property type="entry name" value="Znf_put"/>
</dbReference>
<evidence type="ECO:0000313" key="15">
    <source>
        <dbReference type="Proteomes" id="UP000598146"/>
    </source>
</evidence>
<evidence type="ECO:0000313" key="14">
    <source>
        <dbReference type="EMBL" id="MBG0564167.1"/>
    </source>
</evidence>
<accession>A0A931CA37</accession>
<evidence type="ECO:0000256" key="11">
    <source>
        <dbReference type="SAM" id="Phobius"/>
    </source>
</evidence>
<dbReference type="Pfam" id="PF10099">
    <property type="entry name" value="RskA_C"/>
    <property type="match status" value="1"/>
</dbReference>
<dbReference type="GO" id="GO:0016989">
    <property type="term" value="F:sigma factor antagonist activity"/>
    <property type="evidence" value="ECO:0007669"/>
    <property type="project" value="TreeGrafter"/>
</dbReference>
<dbReference type="Proteomes" id="UP000598146">
    <property type="component" value="Unassembled WGS sequence"/>
</dbReference>
<keyword evidence="3" id="KW-1003">Cell membrane</keyword>
<dbReference type="GO" id="GO:0006417">
    <property type="term" value="P:regulation of translation"/>
    <property type="evidence" value="ECO:0007669"/>
    <property type="project" value="TreeGrafter"/>
</dbReference>
<organism evidence="14 15">
    <name type="scientific">Actinoplanes aureus</name>
    <dbReference type="NCBI Taxonomy" id="2792083"/>
    <lineage>
        <taxon>Bacteria</taxon>
        <taxon>Bacillati</taxon>
        <taxon>Actinomycetota</taxon>
        <taxon>Actinomycetes</taxon>
        <taxon>Micromonosporales</taxon>
        <taxon>Micromonosporaceae</taxon>
        <taxon>Actinoplanes</taxon>
    </lineage>
</organism>
<protein>
    <recommendedName>
        <fullName evidence="10">Regulator of SigK</fullName>
    </recommendedName>
    <alternativeName>
        <fullName evidence="9">Sigma-K anti-sigma factor RskA</fullName>
    </alternativeName>
</protein>
<evidence type="ECO:0000256" key="7">
    <source>
        <dbReference type="ARBA" id="ARBA00023136"/>
    </source>
</evidence>
<dbReference type="GO" id="GO:0005886">
    <property type="term" value="C:plasma membrane"/>
    <property type="evidence" value="ECO:0007669"/>
    <property type="project" value="UniProtKB-SubCell"/>
</dbReference>
<dbReference type="RefSeq" id="WP_196415950.1">
    <property type="nucleotide sequence ID" value="NZ_JADQTO010000010.1"/>
</dbReference>
<evidence type="ECO:0000256" key="2">
    <source>
        <dbReference type="ARBA" id="ARBA00004236"/>
    </source>
</evidence>
<dbReference type="InterPro" id="IPR018764">
    <property type="entry name" value="RskA_C"/>
</dbReference>
<gene>
    <name evidence="14" type="ORF">I4J89_22230</name>
</gene>
<feature type="domain" description="Anti-sigma K factor RskA C-terminal" evidence="12">
    <location>
        <begin position="98"/>
        <end position="240"/>
    </location>
</feature>
<name>A0A931CA37_9ACTN</name>
<keyword evidence="7 11" id="KW-0472">Membrane</keyword>
<dbReference type="InterPro" id="IPR041916">
    <property type="entry name" value="Anti_sigma_zinc_sf"/>
</dbReference>
<keyword evidence="15" id="KW-1185">Reference proteome</keyword>
<dbReference type="EMBL" id="JADQTO010000010">
    <property type="protein sequence ID" value="MBG0564167.1"/>
    <property type="molecule type" value="Genomic_DNA"/>
</dbReference>
<evidence type="ECO:0000256" key="4">
    <source>
        <dbReference type="ARBA" id="ARBA00022692"/>
    </source>
</evidence>
<evidence type="ECO:0000256" key="6">
    <source>
        <dbReference type="ARBA" id="ARBA00023015"/>
    </source>
</evidence>
<evidence type="ECO:0000256" key="10">
    <source>
        <dbReference type="ARBA" id="ARBA00030803"/>
    </source>
</evidence>
<dbReference type="Pfam" id="PF13490">
    <property type="entry name" value="zf-HC2"/>
    <property type="match status" value="1"/>
</dbReference>
<sequence>MTADVHSLIGAYALDALDDIDRAAFGRHLRECAACRAEADELREAAARLADGAWSVPPPRLRDNVMAEVANTRQLRPAGPPPAATPARTPPSHRLRLVAAAAVVVTAAGAGAAVYTVQDQRVRRAETLAESARQNEARVRSILAAPDVVVRDEALDTGGRVTVASSRLQDAGVIMLAADGAPATGQVYQLWTIRSGTAASAGALGEGQAAAVQLVEGLPAAEGVGVTVEPAPGSATPTTPLDALVTLT</sequence>
<evidence type="ECO:0000256" key="1">
    <source>
        <dbReference type="ARBA" id="ARBA00004167"/>
    </source>
</evidence>
<dbReference type="PANTHER" id="PTHR37461">
    <property type="entry name" value="ANTI-SIGMA-K FACTOR RSKA"/>
    <property type="match status" value="1"/>
</dbReference>
<reference evidence="14" key="1">
    <citation type="submission" date="2020-11" db="EMBL/GenBank/DDBJ databases">
        <title>Isolation and identification of active actinomycetes.</title>
        <authorList>
            <person name="Sun X."/>
        </authorList>
    </citation>
    <scope>NUCLEOTIDE SEQUENCE</scope>
    <source>
        <strain evidence="14">NEAU-A11</strain>
    </source>
</reference>
<evidence type="ECO:0000259" key="13">
    <source>
        <dbReference type="Pfam" id="PF13490"/>
    </source>
</evidence>
<comment type="subcellular location">
    <subcellularLocation>
        <location evidence="2">Cell membrane</location>
    </subcellularLocation>
    <subcellularLocation>
        <location evidence="1">Membrane</location>
        <topology evidence="1">Single-pass membrane protein</topology>
    </subcellularLocation>
</comment>
<evidence type="ECO:0000259" key="12">
    <source>
        <dbReference type="Pfam" id="PF10099"/>
    </source>
</evidence>